<dbReference type="GO" id="GO:0046872">
    <property type="term" value="F:metal ion binding"/>
    <property type="evidence" value="ECO:0007669"/>
    <property type="project" value="InterPro"/>
</dbReference>
<sequence>MAVSTIRYGAGVTKEVGMDLQNMGAKNVCLMTDKNLSHLPPVQTVMDSLVKNGINFKVYDHVRVEPTDTSFMEAIEFAKKGAFDAFLAVGGGSTIDTCKAANLYSSSPDSDFLDYVNAPIGKGKPVTVPLKPLIAVPTTSGTGSETTGVAIFDYEHLKVKTGIASRAIKPTLGLVDPLHTLHMPGRVVANSGFDVLCHALESYTALPYHMRSPCPSSPITRPAYQGSNPISDIWAVHALRIVAKYLKRYSRSLTSEEE</sequence>
<evidence type="ECO:0000256" key="9">
    <source>
        <dbReference type="ARBA" id="ARBA00032098"/>
    </source>
</evidence>
<evidence type="ECO:0000256" key="2">
    <source>
        <dbReference type="ARBA" id="ARBA00004173"/>
    </source>
</evidence>
<dbReference type="Bgee" id="ENSCHIG00000017994">
    <property type="expression patterns" value="Expressed in adult mammalian kidney and 16 other cell types or tissues"/>
</dbReference>
<evidence type="ECO:0000256" key="4">
    <source>
        <dbReference type="ARBA" id="ARBA00013182"/>
    </source>
</evidence>
<dbReference type="GO" id="GO:0047988">
    <property type="term" value="F:hydroxyacid-oxoacid transhydrogenase activity"/>
    <property type="evidence" value="ECO:0007669"/>
    <property type="project" value="UniProtKB-EC"/>
</dbReference>
<reference evidence="12" key="3">
    <citation type="submission" date="2025-09" db="UniProtKB">
        <authorList>
            <consortium name="Ensembl"/>
        </authorList>
    </citation>
    <scope>IDENTIFICATION</scope>
</reference>
<dbReference type="FunFam" id="3.40.50.1970:FF:000010">
    <property type="entry name" value="Probable hydroxyacid-oxoacid transhydrogenase, mitochondrial"/>
    <property type="match status" value="1"/>
</dbReference>
<reference evidence="12 13" key="1">
    <citation type="submission" date="2016-04" db="EMBL/GenBank/DDBJ databases">
        <title>Polished mammalian reference genomes with single-molecule sequencing and chromosome conformation capture applied to the Capra hircus genome.</title>
        <authorList>
            <person name="Bickhart D.M."/>
            <person name="Koren S."/>
            <person name="Rosen B."/>
            <person name="Hastie A."/>
            <person name="Liachko I."/>
            <person name="Sullivan S.T."/>
            <person name="Burton J."/>
            <person name="Sayre B.L."/>
            <person name="Huson H.J."/>
            <person name="Lee J."/>
            <person name="Lam E."/>
            <person name="Kelley C.M."/>
            <person name="Hutchison J.L."/>
            <person name="Zhou Y."/>
            <person name="Sun J."/>
            <person name="Crisa A."/>
            <person name="Schwartz J.C."/>
            <person name="Hammond J.A."/>
            <person name="Schroeder S.G."/>
            <person name="Liu G.E."/>
            <person name="Dunham M."/>
            <person name="Shendure J."/>
            <person name="Sonstegard T.S."/>
            <person name="Phillippy A.M."/>
            <person name="Van Tassell C.P."/>
            <person name="Smith T.P."/>
        </authorList>
    </citation>
    <scope>NUCLEOTIDE SEQUENCE [LARGE SCALE GENOMIC DNA]</scope>
</reference>
<evidence type="ECO:0000313" key="13">
    <source>
        <dbReference type="Proteomes" id="UP000291000"/>
    </source>
</evidence>
<evidence type="ECO:0000256" key="1">
    <source>
        <dbReference type="ARBA" id="ARBA00000813"/>
    </source>
</evidence>
<dbReference type="Ensembl" id="ENSCHIT00000026540.1">
    <property type="protein sequence ID" value="ENSCHIP00000018725.1"/>
    <property type="gene ID" value="ENSCHIG00000017994.1"/>
</dbReference>
<protein>
    <recommendedName>
        <fullName evidence="5">Hydroxyacid-oxoacid transhydrogenase, mitochondrial</fullName>
        <ecNumber evidence="4">1.1.99.24</ecNumber>
    </recommendedName>
    <alternativeName>
        <fullName evidence="9">Alcohol dehydrogenase iron-containing protein 1</fullName>
    </alternativeName>
</protein>
<comment type="catalytic activity">
    <reaction evidence="10">
        <text>4-hydroxybutanoate + 2-oxoglutarate = (R)-2-hydroxyglutarate + succinate semialdehyde</text>
        <dbReference type="Rhea" id="RHEA:24734"/>
        <dbReference type="ChEBI" id="CHEBI:15801"/>
        <dbReference type="ChEBI" id="CHEBI:16724"/>
        <dbReference type="ChEBI" id="CHEBI:16810"/>
        <dbReference type="ChEBI" id="CHEBI:57706"/>
        <dbReference type="EC" id="1.1.99.24"/>
    </reaction>
</comment>
<comment type="catalytic activity">
    <reaction evidence="1">
        <text>(S)-3-hydroxybutanoate + 2-oxoglutarate = (R)-2-hydroxyglutarate + acetoacetate</text>
        <dbReference type="Rhea" id="RHEA:23048"/>
        <dbReference type="ChEBI" id="CHEBI:11047"/>
        <dbReference type="ChEBI" id="CHEBI:13705"/>
        <dbReference type="ChEBI" id="CHEBI:15801"/>
        <dbReference type="ChEBI" id="CHEBI:16810"/>
        <dbReference type="EC" id="1.1.99.24"/>
    </reaction>
</comment>
<dbReference type="GO" id="GO:0005739">
    <property type="term" value="C:mitochondrion"/>
    <property type="evidence" value="ECO:0007669"/>
    <property type="project" value="UniProtKB-SubCell"/>
</dbReference>
<comment type="subcellular location">
    <subcellularLocation>
        <location evidence="2">Mitochondrion</location>
    </subcellularLocation>
</comment>
<dbReference type="AlphaFoldDB" id="A0A452F3H4"/>
<evidence type="ECO:0000256" key="6">
    <source>
        <dbReference type="ARBA" id="ARBA00022946"/>
    </source>
</evidence>
<dbReference type="Pfam" id="PF00465">
    <property type="entry name" value="Fe-ADH"/>
    <property type="match status" value="1"/>
</dbReference>
<proteinExistence type="inferred from homology"/>
<keyword evidence="8" id="KW-0496">Mitochondrion</keyword>
<evidence type="ECO:0000313" key="12">
    <source>
        <dbReference type="Ensembl" id="ENSCHIP00000018725.1"/>
    </source>
</evidence>
<dbReference type="Proteomes" id="UP000291000">
    <property type="component" value="Chromosome 14"/>
</dbReference>
<dbReference type="SUPFAM" id="SSF56796">
    <property type="entry name" value="Dehydroquinate synthase-like"/>
    <property type="match status" value="1"/>
</dbReference>
<organism evidence="12 13">
    <name type="scientific">Capra hircus</name>
    <name type="common">Goat</name>
    <dbReference type="NCBI Taxonomy" id="9925"/>
    <lineage>
        <taxon>Eukaryota</taxon>
        <taxon>Metazoa</taxon>
        <taxon>Chordata</taxon>
        <taxon>Craniata</taxon>
        <taxon>Vertebrata</taxon>
        <taxon>Euteleostomi</taxon>
        <taxon>Mammalia</taxon>
        <taxon>Eutheria</taxon>
        <taxon>Laurasiatheria</taxon>
        <taxon>Artiodactyla</taxon>
        <taxon>Ruminantia</taxon>
        <taxon>Pecora</taxon>
        <taxon>Bovidae</taxon>
        <taxon>Caprinae</taxon>
        <taxon>Capra</taxon>
    </lineage>
</organism>
<dbReference type="EC" id="1.1.99.24" evidence="4"/>
<dbReference type="InterPro" id="IPR001670">
    <property type="entry name" value="ADH_Fe/GldA"/>
</dbReference>
<feature type="domain" description="Alcohol dehydrogenase iron-type/glycerol dehydrogenase GldA" evidence="11">
    <location>
        <begin position="5"/>
        <end position="177"/>
    </location>
</feature>
<evidence type="ECO:0000256" key="5">
    <source>
        <dbReference type="ARBA" id="ARBA00021046"/>
    </source>
</evidence>
<name>A0A452F3H4_CAPHI</name>
<keyword evidence="7" id="KW-0560">Oxidoreductase</keyword>
<evidence type="ECO:0000256" key="3">
    <source>
        <dbReference type="ARBA" id="ARBA00010005"/>
    </source>
</evidence>
<comment type="similarity">
    <text evidence="3">Belongs to the iron-containing alcohol dehydrogenase family. Hydroxyacid-oxoacid transhydrogenase subfamily.</text>
</comment>
<evidence type="ECO:0000256" key="8">
    <source>
        <dbReference type="ARBA" id="ARBA00023128"/>
    </source>
</evidence>
<keyword evidence="13" id="KW-1185">Reference proteome</keyword>
<reference evidence="12" key="2">
    <citation type="submission" date="2025-08" db="UniProtKB">
        <authorList>
            <consortium name="Ensembl"/>
        </authorList>
    </citation>
    <scope>IDENTIFICATION</scope>
</reference>
<accession>A0A452F3H4</accession>
<dbReference type="Gene3D" id="3.40.50.1970">
    <property type="match status" value="1"/>
</dbReference>
<dbReference type="GeneTree" id="ENSGT00390000003849"/>
<dbReference type="CDD" id="cd08190">
    <property type="entry name" value="HOT"/>
    <property type="match status" value="1"/>
</dbReference>
<keyword evidence="6" id="KW-0809">Transit peptide</keyword>
<evidence type="ECO:0000259" key="11">
    <source>
        <dbReference type="Pfam" id="PF00465"/>
    </source>
</evidence>
<dbReference type="PANTHER" id="PTHR11496">
    <property type="entry name" value="ALCOHOL DEHYDROGENASE"/>
    <property type="match status" value="1"/>
</dbReference>
<dbReference type="InterPro" id="IPR042157">
    <property type="entry name" value="HOT"/>
</dbReference>
<dbReference type="EMBL" id="LWLT01000011">
    <property type="status" value="NOT_ANNOTATED_CDS"/>
    <property type="molecule type" value="Genomic_DNA"/>
</dbReference>
<gene>
    <name evidence="12" type="primary">ADHFE1</name>
</gene>
<dbReference type="InterPro" id="IPR039697">
    <property type="entry name" value="Alcohol_dehydrogenase_Fe"/>
</dbReference>
<dbReference type="PANTHER" id="PTHR11496:SF83">
    <property type="entry name" value="HYDROXYACID-OXOACID TRANSHYDROGENASE, MITOCHONDRIAL"/>
    <property type="match status" value="1"/>
</dbReference>
<dbReference type="Gene3D" id="1.20.1090.10">
    <property type="entry name" value="Dehydroquinate synthase-like - alpha domain"/>
    <property type="match status" value="1"/>
</dbReference>
<evidence type="ECO:0000256" key="10">
    <source>
        <dbReference type="ARBA" id="ARBA00049496"/>
    </source>
</evidence>
<dbReference type="GO" id="GO:0004022">
    <property type="term" value="F:alcohol dehydrogenase (NAD+) activity"/>
    <property type="evidence" value="ECO:0007669"/>
    <property type="project" value="InterPro"/>
</dbReference>
<evidence type="ECO:0000256" key="7">
    <source>
        <dbReference type="ARBA" id="ARBA00023002"/>
    </source>
</evidence>